<evidence type="ECO:0000313" key="1">
    <source>
        <dbReference type="EMBL" id="TCO24870.1"/>
    </source>
</evidence>
<dbReference type="Gene3D" id="3.40.630.30">
    <property type="match status" value="1"/>
</dbReference>
<dbReference type="SUPFAM" id="SSF55729">
    <property type="entry name" value="Acyl-CoA N-acyltransferases (Nat)"/>
    <property type="match status" value="1"/>
</dbReference>
<sequence length="217" mass="23081">MALMTTLADILRGIERGVFPAPDLGITLVPAPSPREACVVALTGHIVIAADVDPAWVAERVPPGDLSAPTNPPFLSALEDATGRRVNAIDAMLLASALTDPGERDAATAGLTELTDHDHPRVERAWRYRNDVRVYVDEYGGLVLTGRGLADRIECAIEVPDDSRGKGHGRRLARAARALIPPDAHIWAQVTPGNAASFRTFLAAGYKPVGSEALLVD</sequence>
<reference evidence="1 2" key="1">
    <citation type="journal article" date="2015" name="Stand. Genomic Sci.">
        <title>Genomic Encyclopedia of Bacterial and Archaeal Type Strains, Phase III: the genomes of soil and plant-associated and newly described type strains.</title>
        <authorList>
            <person name="Whitman W.B."/>
            <person name="Woyke T."/>
            <person name="Klenk H.P."/>
            <person name="Zhou Y."/>
            <person name="Lilburn T.G."/>
            <person name="Beck B.J."/>
            <person name="De Vos P."/>
            <person name="Vandamme P."/>
            <person name="Eisen J.A."/>
            <person name="Garrity G."/>
            <person name="Hugenholtz P."/>
            <person name="Kyrpides N.C."/>
        </authorList>
    </citation>
    <scope>NUCLEOTIDE SEQUENCE [LARGE SCALE GENOMIC DNA]</scope>
    <source>
        <strain evidence="1 2">VKM Ac-2572</strain>
    </source>
</reference>
<dbReference type="AlphaFoldDB" id="A0A4R2HF76"/>
<accession>A0A4R2HF76</accession>
<organism evidence="1 2">
    <name type="scientific">Kribbella steppae</name>
    <dbReference type="NCBI Taxonomy" id="2512223"/>
    <lineage>
        <taxon>Bacteria</taxon>
        <taxon>Bacillati</taxon>
        <taxon>Actinomycetota</taxon>
        <taxon>Actinomycetes</taxon>
        <taxon>Propionibacteriales</taxon>
        <taxon>Kribbellaceae</taxon>
        <taxon>Kribbella</taxon>
    </lineage>
</organism>
<evidence type="ECO:0000313" key="2">
    <source>
        <dbReference type="Proteomes" id="UP000294508"/>
    </source>
</evidence>
<dbReference type="Proteomes" id="UP000294508">
    <property type="component" value="Unassembled WGS sequence"/>
</dbReference>
<protein>
    <recommendedName>
        <fullName evidence="3">N-acetyltransferase domain-containing protein</fullName>
    </recommendedName>
</protein>
<dbReference type="InterPro" id="IPR016181">
    <property type="entry name" value="Acyl_CoA_acyltransferase"/>
</dbReference>
<keyword evidence="2" id="KW-1185">Reference proteome</keyword>
<gene>
    <name evidence="1" type="ORF">EV652_108406</name>
</gene>
<name>A0A4R2HF76_9ACTN</name>
<dbReference type="EMBL" id="SLWN01000008">
    <property type="protein sequence ID" value="TCO24870.1"/>
    <property type="molecule type" value="Genomic_DNA"/>
</dbReference>
<proteinExistence type="predicted"/>
<comment type="caution">
    <text evidence="1">The sequence shown here is derived from an EMBL/GenBank/DDBJ whole genome shotgun (WGS) entry which is preliminary data.</text>
</comment>
<evidence type="ECO:0008006" key="3">
    <source>
        <dbReference type="Google" id="ProtNLM"/>
    </source>
</evidence>